<comment type="caution">
    <text evidence="2">The sequence shown here is derived from an EMBL/GenBank/DDBJ whole genome shotgun (WGS) entry which is preliminary data.</text>
</comment>
<dbReference type="Pfam" id="PF23622">
    <property type="entry name" value="LRR_At1g61320_AtMIF1"/>
    <property type="match status" value="1"/>
</dbReference>
<dbReference type="PANTHER" id="PTHR34145:SF49">
    <property type="entry name" value="FBD DOMAIN-CONTAINING PROTEIN"/>
    <property type="match status" value="1"/>
</dbReference>
<dbReference type="AlphaFoldDB" id="A0A835BVA6"/>
<sequence>MRNHSGIGVKILELHPFCIAYHNLRRSLLSDGVRNSLRCLKLGCCTFQPTAELGPFINLTSLRLSNVRITEDELQGLLLNSLALEKLELIGCKGIICLRIPCELQRFSYLSTSGCMGHKLIECKAPNLSTLHFCGKPKLLLGEALQMKTVSMSHSDLVCYARTELPSIMPNLDTLYLYSSDEVDTPMLPTRFFCLKHLTIYMMPGPSSYDYFSLVSFLEASPSLETLSLDVWNKPMDNQMVFGHSPQLRQMTEDQHCHLKNVKITGFNSAKGFVELTCYILKNAVSLEFLTLDTNCGSTSRCSDNGIERCPSKGNGLTEARRVLHAIRTYIEDKVPERVKFTVVEPCSRCHK</sequence>
<dbReference type="Gene3D" id="3.80.10.10">
    <property type="entry name" value="Ribonuclease Inhibitor"/>
    <property type="match status" value="1"/>
</dbReference>
<evidence type="ECO:0000313" key="3">
    <source>
        <dbReference type="Proteomes" id="UP000636709"/>
    </source>
</evidence>
<keyword evidence="3" id="KW-1185">Reference proteome</keyword>
<accession>A0A835BVA6</accession>
<protein>
    <recommendedName>
        <fullName evidence="1">At1g61320/AtMIF1 LRR domain-containing protein</fullName>
    </recommendedName>
</protein>
<dbReference type="OrthoDB" id="667078at2759"/>
<gene>
    <name evidence="2" type="ORF">HU200_028429</name>
</gene>
<feature type="domain" description="At1g61320/AtMIF1 LRR" evidence="1">
    <location>
        <begin position="22"/>
        <end position="348"/>
    </location>
</feature>
<dbReference type="SUPFAM" id="SSF52047">
    <property type="entry name" value="RNI-like"/>
    <property type="match status" value="1"/>
</dbReference>
<dbReference type="InterPro" id="IPR032675">
    <property type="entry name" value="LRR_dom_sf"/>
</dbReference>
<dbReference type="PANTHER" id="PTHR34145">
    <property type="entry name" value="OS02G0105600 PROTEIN"/>
    <property type="match status" value="1"/>
</dbReference>
<evidence type="ECO:0000259" key="1">
    <source>
        <dbReference type="Pfam" id="PF23622"/>
    </source>
</evidence>
<reference evidence="2" key="1">
    <citation type="submission" date="2020-07" db="EMBL/GenBank/DDBJ databases">
        <title>Genome sequence and genetic diversity analysis of an under-domesticated orphan crop, white fonio (Digitaria exilis).</title>
        <authorList>
            <person name="Bennetzen J.L."/>
            <person name="Chen S."/>
            <person name="Ma X."/>
            <person name="Wang X."/>
            <person name="Yssel A.E.J."/>
            <person name="Chaluvadi S.R."/>
            <person name="Johnson M."/>
            <person name="Gangashetty P."/>
            <person name="Hamidou F."/>
            <person name="Sanogo M.D."/>
            <person name="Zwaenepoel A."/>
            <person name="Wallace J."/>
            <person name="Van De Peer Y."/>
            <person name="Van Deynze A."/>
        </authorList>
    </citation>
    <scope>NUCLEOTIDE SEQUENCE</scope>
    <source>
        <tissue evidence="2">Leaves</tissue>
    </source>
</reference>
<organism evidence="2 3">
    <name type="scientific">Digitaria exilis</name>
    <dbReference type="NCBI Taxonomy" id="1010633"/>
    <lineage>
        <taxon>Eukaryota</taxon>
        <taxon>Viridiplantae</taxon>
        <taxon>Streptophyta</taxon>
        <taxon>Embryophyta</taxon>
        <taxon>Tracheophyta</taxon>
        <taxon>Spermatophyta</taxon>
        <taxon>Magnoliopsida</taxon>
        <taxon>Liliopsida</taxon>
        <taxon>Poales</taxon>
        <taxon>Poaceae</taxon>
        <taxon>PACMAD clade</taxon>
        <taxon>Panicoideae</taxon>
        <taxon>Panicodae</taxon>
        <taxon>Paniceae</taxon>
        <taxon>Anthephorinae</taxon>
        <taxon>Digitaria</taxon>
    </lineage>
</organism>
<dbReference type="InterPro" id="IPR055357">
    <property type="entry name" value="LRR_At1g61320_AtMIF1"/>
</dbReference>
<dbReference type="EMBL" id="JACEFO010001742">
    <property type="protein sequence ID" value="KAF8712669.1"/>
    <property type="molecule type" value="Genomic_DNA"/>
</dbReference>
<evidence type="ECO:0000313" key="2">
    <source>
        <dbReference type="EMBL" id="KAF8712669.1"/>
    </source>
</evidence>
<dbReference type="InterPro" id="IPR053772">
    <property type="entry name" value="At1g61320/At1g61330-like"/>
</dbReference>
<proteinExistence type="predicted"/>
<name>A0A835BVA6_9POAL</name>
<dbReference type="Proteomes" id="UP000636709">
    <property type="component" value="Unassembled WGS sequence"/>
</dbReference>